<proteinExistence type="predicted"/>
<dbReference type="RefSeq" id="XP_007774681.1">
    <property type="nucleotide sequence ID" value="XM_007776491.1"/>
</dbReference>
<sequence>MHSDALKGYRPGPRSWRMLSQWDYHCFVAHTRAFYINKGCVPSGGLSDFPSLTS</sequence>
<comment type="caution">
    <text evidence="1">The sequence shown here is derived from an EMBL/GenBank/DDBJ whole genome shotgun (WGS) entry which is preliminary data.</text>
</comment>
<dbReference type="AlphaFoldDB" id="A0A5M3M7L6"/>
<evidence type="ECO:0000313" key="2">
    <source>
        <dbReference type="Proteomes" id="UP000053558"/>
    </source>
</evidence>
<dbReference type="EMBL" id="JH711589">
    <property type="protein sequence ID" value="EIW75272.1"/>
    <property type="molecule type" value="Genomic_DNA"/>
</dbReference>
<name>A0A5M3M7L6_CONPW</name>
<dbReference type="KEGG" id="cput:CONPUDRAFT_85520"/>
<dbReference type="Proteomes" id="UP000053558">
    <property type="component" value="Unassembled WGS sequence"/>
</dbReference>
<organism evidence="1 2">
    <name type="scientific">Coniophora puteana (strain RWD-64-598)</name>
    <name type="common">Brown rot fungus</name>
    <dbReference type="NCBI Taxonomy" id="741705"/>
    <lineage>
        <taxon>Eukaryota</taxon>
        <taxon>Fungi</taxon>
        <taxon>Dikarya</taxon>
        <taxon>Basidiomycota</taxon>
        <taxon>Agaricomycotina</taxon>
        <taxon>Agaricomycetes</taxon>
        <taxon>Agaricomycetidae</taxon>
        <taxon>Boletales</taxon>
        <taxon>Coniophorineae</taxon>
        <taxon>Coniophoraceae</taxon>
        <taxon>Coniophora</taxon>
    </lineage>
</organism>
<gene>
    <name evidence="1" type="ORF">CONPUDRAFT_85520</name>
</gene>
<evidence type="ECO:0000313" key="1">
    <source>
        <dbReference type="EMBL" id="EIW75272.1"/>
    </source>
</evidence>
<accession>A0A5M3M7L6</accession>
<protein>
    <submittedName>
        <fullName evidence="1">Uncharacterized protein</fullName>
    </submittedName>
</protein>
<reference evidence="2" key="1">
    <citation type="journal article" date="2012" name="Science">
        <title>The Paleozoic origin of enzymatic lignin decomposition reconstructed from 31 fungal genomes.</title>
        <authorList>
            <person name="Floudas D."/>
            <person name="Binder M."/>
            <person name="Riley R."/>
            <person name="Barry K."/>
            <person name="Blanchette R.A."/>
            <person name="Henrissat B."/>
            <person name="Martinez A.T."/>
            <person name="Otillar R."/>
            <person name="Spatafora J.W."/>
            <person name="Yadav J.S."/>
            <person name="Aerts A."/>
            <person name="Benoit I."/>
            <person name="Boyd A."/>
            <person name="Carlson A."/>
            <person name="Copeland A."/>
            <person name="Coutinho P.M."/>
            <person name="de Vries R.P."/>
            <person name="Ferreira P."/>
            <person name="Findley K."/>
            <person name="Foster B."/>
            <person name="Gaskell J."/>
            <person name="Glotzer D."/>
            <person name="Gorecki P."/>
            <person name="Heitman J."/>
            <person name="Hesse C."/>
            <person name="Hori C."/>
            <person name="Igarashi K."/>
            <person name="Jurgens J.A."/>
            <person name="Kallen N."/>
            <person name="Kersten P."/>
            <person name="Kohler A."/>
            <person name="Kuees U."/>
            <person name="Kumar T.K.A."/>
            <person name="Kuo A."/>
            <person name="LaButti K."/>
            <person name="Larrondo L.F."/>
            <person name="Lindquist E."/>
            <person name="Ling A."/>
            <person name="Lombard V."/>
            <person name="Lucas S."/>
            <person name="Lundell T."/>
            <person name="Martin R."/>
            <person name="McLaughlin D.J."/>
            <person name="Morgenstern I."/>
            <person name="Morin E."/>
            <person name="Murat C."/>
            <person name="Nagy L.G."/>
            <person name="Nolan M."/>
            <person name="Ohm R.A."/>
            <person name="Patyshakuliyeva A."/>
            <person name="Rokas A."/>
            <person name="Ruiz-Duenas F.J."/>
            <person name="Sabat G."/>
            <person name="Salamov A."/>
            <person name="Samejima M."/>
            <person name="Schmutz J."/>
            <person name="Slot J.C."/>
            <person name="St John F."/>
            <person name="Stenlid J."/>
            <person name="Sun H."/>
            <person name="Sun S."/>
            <person name="Syed K."/>
            <person name="Tsang A."/>
            <person name="Wiebenga A."/>
            <person name="Young D."/>
            <person name="Pisabarro A."/>
            <person name="Eastwood D.C."/>
            <person name="Martin F."/>
            <person name="Cullen D."/>
            <person name="Grigoriev I.V."/>
            <person name="Hibbett D.S."/>
        </authorList>
    </citation>
    <scope>NUCLEOTIDE SEQUENCE [LARGE SCALE GENOMIC DNA]</scope>
    <source>
        <strain evidence="2">RWD-64-598 SS2</strain>
    </source>
</reference>
<keyword evidence="2" id="KW-1185">Reference proteome</keyword>
<dbReference type="GeneID" id="19210974"/>